<feature type="region of interest" description="Disordered" evidence="1">
    <location>
        <begin position="1"/>
        <end position="36"/>
    </location>
</feature>
<name>A0A453QNE2_AEGTS</name>
<dbReference type="GO" id="GO:0061630">
    <property type="term" value="F:ubiquitin protein ligase activity"/>
    <property type="evidence" value="ECO:0007669"/>
    <property type="project" value="TreeGrafter"/>
</dbReference>
<protein>
    <submittedName>
        <fullName evidence="2">Uncharacterized protein</fullName>
    </submittedName>
</protein>
<dbReference type="PANTHER" id="PTHR10315">
    <property type="entry name" value="E3 UBIQUITIN PROTEIN LIGASE SIAH"/>
    <property type="match status" value="1"/>
</dbReference>
<organism evidence="2 3">
    <name type="scientific">Aegilops tauschii subsp. strangulata</name>
    <name type="common">Goatgrass</name>
    <dbReference type="NCBI Taxonomy" id="200361"/>
    <lineage>
        <taxon>Eukaryota</taxon>
        <taxon>Viridiplantae</taxon>
        <taxon>Streptophyta</taxon>
        <taxon>Embryophyta</taxon>
        <taxon>Tracheophyta</taxon>
        <taxon>Spermatophyta</taxon>
        <taxon>Magnoliopsida</taxon>
        <taxon>Liliopsida</taxon>
        <taxon>Poales</taxon>
        <taxon>Poaceae</taxon>
        <taxon>BOP clade</taxon>
        <taxon>Pooideae</taxon>
        <taxon>Triticodae</taxon>
        <taxon>Triticeae</taxon>
        <taxon>Triticinae</taxon>
        <taxon>Aegilops</taxon>
    </lineage>
</organism>
<sequence length="296" mass="32804">MQRWRSRAPRRRGRLPPPVKGGPVNEPRVEEEDQSAGSYTIEAEALRCDICFKPFGEQIFMNGHPACGSCCLIMDRMCFCTEPIGDIRCRALEKVLAAMTDLRLPPDRHLHREAAPRGGVPVRAVPLPLRRLHLLRPAAVQPHRGPPRVRRRRGSGGRALQPALGRHAGEGHALPRAPAPRRRQHVPPAQRRRRPGRPLAVARLHGPSPHRERRGEVQDGGEEAERPGGARAVELRGRALRPAAQGFPGQRVPLRAQLLLGLLRQRLGHGAPHRRLVIDRARSVTLHSGLVSLMAS</sequence>
<evidence type="ECO:0000256" key="1">
    <source>
        <dbReference type="SAM" id="MobiDB-lite"/>
    </source>
</evidence>
<dbReference type="STRING" id="200361.A0A453QNE2"/>
<proteinExistence type="predicted"/>
<feature type="compositionally biased region" description="Basic residues" evidence="1">
    <location>
        <begin position="179"/>
        <end position="196"/>
    </location>
</feature>
<dbReference type="GO" id="GO:0005737">
    <property type="term" value="C:cytoplasm"/>
    <property type="evidence" value="ECO:0007669"/>
    <property type="project" value="TreeGrafter"/>
</dbReference>
<reference evidence="3" key="1">
    <citation type="journal article" date="2014" name="Science">
        <title>Ancient hybridizations among the ancestral genomes of bread wheat.</title>
        <authorList>
            <consortium name="International Wheat Genome Sequencing Consortium,"/>
            <person name="Marcussen T."/>
            <person name="Sandve S.R."/>
            <person name="Heier L."/>
            <person name="Spannagl M."/>
            <person name="Pfeifer M."/>
            <person name="Jakobsen K.S."/>
            <person name="Wulff B.B."/>
            <person name="Steuernagel B."/>
            <person name="Mayer K.F."/>
            <person name="Olsen O.A."/>
        </authorList>
    </citation>
    <scope>NUCLEOTIDE SEQUENCE [LARGE SCALE GENOMIC DNA]</scope>
    <source>
        <strain evidence="3">cv. AL8/78</strain>
    </source>
</reference>
<reference evidence="2" key="4">
    <citation type="submission" date="2019-03" db="UniProtKB">
        <authorList>
            <consortium name="EnsemblPlants"/>
        </authorList>
    </citation>
    <scope>IDENTIFICATION</scope>
</reference>
<feature type="compositionally biased region" description="Basic residues" evidence="1">
    <location>
        <begin position="145"/>
        <end position="155"/>
    </location>
</feature>
<dbReference type="EnsemblPlants" id="AET7Gv20249400.1">
    <property type="protein sequence ID" value="AET7Gv20249400.1"/>
    <property type="gene ID" value="AET7Gv20249400"/>
</dbReference>
<dbReference type="Gramene" id="AET7Gv20249400.1">
    <property type="protein sequence ID" value="AET7Gv20249400.1"/>
    <property type="gene ID" value="AET7Gv20249400"/>
</dbReference>
<dbReference type="InterPro" id="IPR052088">
    <property type="entry name" value="E3_ubiquitin-ligase_SINA"/>
</dbReference>
<accession>A0A453QNE2</accession>
<reference evidence="3" key="2">
    <citation type="journal article" date="2017" name="Nat. Plants">
        <title>The Aegilops tauschii genome reveals multiple impacts of transposons.</title>
        <authorList>
            <person name="Zhao G."/>
            <person name="Zou C."/>
            <person name="Li K."/>
            <person name="Wang K."/>
            <person name="Li T."/>
            <person name="Gao L."/>
            <person name="Zhang X."/>
            <person name="Wang H."/>
            <person name="Yang Z."/>
            <person name="Liu X."/>
            <person name="Jiang W."/>
            <person name="Mao L."/>
            <person name="Kong X."/>
            <person name="Jiao Y."/>
            <person name="Jia J."/>
        </authorList>
    </citation>
    <scope>NUCLEOTIDE SEQUENCE [LARGE SCALE GENOMIC DNA]</scope>
    <source>
        <strain evidence="3">cv. AL8/78</strain>
    </source>
</reference>
<keyword evidence="3" id="KW-1185">Reference proteome</keyword>
<evidence type="ECO:0000313" key="2">
    <source>
        <dbReference type="EnsemblPlants" id="AET7Gv20249400.1"/>
    </source>
</evidence>
<dbReference type="AlphaFoldDB" id="A0A453QNE2"/>
<dbReference type="Proteomes" id="UP000015105">
    <property type="component" value="Chromosome 7D"/>
</dbReference>
<reference evidence="2" key="5">
    <citation type="journal article" date="2021" name="G3 (Bethesda)">
        <title>Aegilops tauschii genome assembly Aet v5.0 features greater sequence contiguity and improved annotation.</title>
        <authorList>
            <person name="Wang L."/>
            <person name="Zhu T."/>
            <person name="Rodriguez J.C."/>
            <person name="Deal K.R."/>
            <person name="Dubcovsky J."/>
            <person name="McGuire P.E."/>
            <person name="Lux T."/>
            <person name="Spannagl M."/>
            <person name="Mayer K.F.X."/>
            <person name="Baldrich P."/>
            <person name="Meyers B.C."/>
            <person name="Huo N."/>
            <person name="Gu Y.Q."/>
            <person name="Zhou H."/>
            <person name="Devos K.M."/>
            <person name="Bennetzen J.L."/>
            <person name="Unver T."/>
            <person name="Budak H."/>
            <person name="Gulick P.J."/>
            <person name="Galiba G."/>
            <person name="Kalapos B."/>
            <person name="Nelson D.R."/>
            <person name="Li P."/>
            <person name="You F.M."/>
            <person name="Luo M.C."/>
            <person name="Dvorak J."/>
        </authorList>
    </citation>
    <scope>NUCLEOTIDE SEQUENCE [LARGE SCALE GENOMIC DNA]</scope>
    <source>
        <strain evidence="2">cv. AL8/78</strain>
    </source>
</reference>
<evidence type="ECO:0000313" key="3">
    <source>
        <dbReference type="Proteomes" id="UP000015105"/>
    </source>
</evidence>
<feature type="compositionally biased region" description="Basic residues" evidence="1">
    <location>
        <begin position="1"/>
        <end position="14"/>
    </location>
</feature>
<feature type="compositionally biased region" description="Basic and acidic residues" evidence="1">
    <location>
        <begin position="209"/>
        <end position="229"/>
    </location>
</feature>
<reference evidence="2" key="3">
    <citation type="journal article" date="2017" name="Nature">
        <title>Genome sequence of the progenitor of the wheat D genome Aegilops tauschii.</title>
        <authorList>
            <person name="Luo M.C."/>
            <person name="Gu Y.Q."/>
            <person name="Puiu D."/>
            <person name="Wang H."/>
            <person name="Twardziok S.O."/>
            <person name="Deal K.R."/>
            <person name="Huo N."/>
            <person name="Zhu T."/>
            <person name="Wang L."/>
            <person name="Wang Y."/>
            <person name="McGuire P.E."/>
            <person name="Liu S."/>
            <person name="Long H."/>
            <person name="Ramasamy R.K."/>
            <person name="Rodriguez J.C."/>
            <person name="Van S.L."/>
            <person name="Yuan L."/>
            <person name="Wang Z."/>
            <person name="Xia Z."/>
            <person name="Xiao L."/>
            <person name="Anderson O.D."/>
            <person name="Ouyang S."/>
            <person name="Liang Y."/>
            <person name="Zimin A.V."/>
            <person name="Pertea G."/>
            <person name="Qi P."/>
            <person name="Bennetzen J.L."/>
            <person name="Dai X."/>
            <person name="Dawson M.W."/>
            <person name="Muller H.G."/>
            <person name="Kugler K."/>
            <person name="Rivarola-Duarte L."/>
            <person name="Spannagl M."/>
            <person name="Mayer K.F.X."/>
            <person name="Lu F.H."/>
            <person name="Bevan M.W."/>
            <person name="Leroy P."/>
            <person name="Li P."/>
            <person name="You F.M."/>
            <person name="Sun Q."/>
            <person name="Liu Z."/>
            <person name="Lyons E."/>
            <person name="Wicker T."/>
            <person name="Salzberg S.L."/>
            <person name="Devos K.M."/>
            <person name="Dvorak J."/>
        </authorList>
    </citation>
    <scope>NUCLEOTIDE SEQUENCE [LARGE SCALE GENOMIC DNA]</scope>
    <source>
        <strain evidence="2">cv. AL8/78</strain>
    </source>
</reference>
<dbReference type="PANTHER" id="PTHR10315:SF166">
    <property type="entry name" value="RING-TYPE E3 UBIQUITIN TRANSFERASE"/>
    <property type="match status" value="1"/>
</dbReference>
<feature type="region of interest" description="Disordered" evidence="1">
    <location>
        <begin position="137"/>
        <end position="229"/>
    </location>
</feature>